<feature type="domain" description="G" evidence="10">
    <location>
        <begin position="430"/>
        <end position="553"/>
    </location>
</feature>
<proteinExistence type="inferred from homology"/>
<evidence type="ECO:0000256" key="4">
    <source>
        <dbReference type="ARBA" id="ARBA00022528"/>
    </source>
</evidence>
<evidence type="ECO:0000256" key="1">
    <source>
        <dbReference type="ARBA" id="ARBA00008279"/>
    </source>
</evidence>
<dbReference type="GO" id="GO:0042254">
    <property type="term" value="P:ribosome biogenesis"/>
    <property type="evidence" value="ECO:0007669"/>
    <property type="project" value="UniProtKB-KW"/>
</dbReference>
<keyword evidence="4" id="KW-0934">Plastid</keyword>
<dbReference type="HAMAP" id="MF_00195">
    <property type="entry name" value="GTPase_Der"/>
    <property type="match status" value="1"/>
</dbReference>
<dbReference type="InterPro" id="IPR032859">
    <property type="entry name" value="KH_dom-like"/>
</dbReference>
<evidence type="ECO:0000313" key="13">
    <source>
        <dbReference type="Proteomes" id="UP000825935"/>
    </source>
</evidence>
<dbReference type="InterPro" id="IPR027417">
    <property type="entry name" value="P-loop_NTPase"/>
</dbReference>
<protein>
    <recommendedName>
        <fullName evidence="2">GTPase Der</fullName>
    </recommendedName>
    <alternativeName>
        <fullName evidence="8">GTP-binding protein EngA</fullName>
    </alternativeName>
</protein>
<evidence type="ECO:0000313" key="12">
    <source>
        <dbReference type="EMBL" id="KAH7288681.1"/>
    </source>
</evidence>
<sequence length="736" mass="81332">MMKKAALELLRMLDSRRFQNVPISSSRQYLSAFRRRGLAMSLHDTSFFDDSDAVTTRSARISNEAGTLCSSGKPVDREEDADKGGWSVQLAGINNILESALSLYMRVLFPGFSSCPELHFGGIGNFSCQSREEILLSFSSSNDVYDDWASEDQNMSELDAEEESTRQEAMSEELSGEEEIKWQNNKLGDMIQSEESNDDKEVLNEVKNRRGPKRSTDDNVPGVGTRIDMLPRVMIVGRPNVGKSALFNRLTKRREALVYNTPQGHVTRDVREGVAKLGDLRFVVCDTAGLETQEDSDNNVLIRTAGLTAAALSQCHLALFLLDGRAGLQPWDKEVGNWLRKQNLSIPVVLIVNKSEGLQSDATGTILATIGEAHSLGFGEPIALSAETGEGLTDLYATLRPMLADAQELINTSRESAPEEIIDGPLPLQLAIAGRPNVGKSTILNSLLREERVLTGPEPGLTRDAVRVKFNYDNKTVYLVDTAGWMQRTHITEGPAALSAMHARRSVMRSNVVVLVLDGQEIAKAKKSMLQSEVALARWVTQEGRGLVVVVNKMDLLKGKDHAELRNKVMKAVPEEVNSILPQIEGIPIVFVSALEGKGRAAIMRKVFESYERWNVRLPTAKLNNWLQKVLSRHPRKAEGGYGAKMRYITQVKARPPTFIVFVTGAGDIEETDLRFVASALREDFDLGGIPIRVIPRHTRRGLRAVENNGGPRPRRILSTKSQGSQLPSLKRAVVD</sequence>
<name>A0A8T2QZ10_CERRI</name>
<organism evidence="12 13">
    <name type="scientific">Ceratopteris richardii</name>
    <name type="common">Triangle waterfern</name>
    <dbReference type="NCBI Taxonomy" id="49495"/>
    <lineage>
        <taxon>Eukaryota</taxon>
        <taxon>Viridiplantae</taxon>
        <taxon>Streptophyta</taxon>
        <taxon>Embryophyta</taxon>
        <taxon>Tracheophyta</taxon>
        <taxon>Polypodiopsida</taxon>
        <taxon>Polypodiidae</taxon>
        <taxon>Polypodiales</taxon>
        <taxon>Pteridineae</taxon>
        <taxon>Pteridaceae</taxon>
        <taxon>Parkerioideae</taxon>
        <taxon>Ceratopteris</taxon>
    </lineage>
</organism>
<dbReference type="Gene3D" id="3.30.300.20">
    <property type="match status" value="1"/>
</dbReference>
<dbReference type="Pfam" id="PF01926">
    <property type="entry name" value="MMR_HSR1"/>
    <property type="match status" value="2"/>
</dbReference>
<evidence type="ECO:0000256" key="5">
    <source>
        <dbReference type="ARBA" id="ARBA00022737"/>
    </source>
</evidence>
<evidence type="ECO:0000259" key="10">
    <source>
        <dbReference type="Pfam" id="PF01926"/>
    </source>
</evidence>
<feature type="compositionally biased region" description="Polar residues" evidence="9">
    <location>
        <begin position="719"/>
        <end position="728"/>
    </location>
</feature>
<feature type="domain" description="GTPase Der C-terminal KH-domain-like" evidence="11">
    <location>
        <begin position="617"/>
        <end position="697"/>
    </location>
</feature>
<reference evidence="12" key="1">
    <citation type="submission" date="2021-08" db="EMBL/GenBank/DDBJ databases">
        <title>WGS assembly of Ceratopteris richardii.</title>
        <authorList>
            <person name="Marchant D.B."/>
            <person name="Chen G."/>
            <person name="Jenkins J."/>
            <person name="Shu S."/>
            <person name="Leebens-Mack J."/>
            <person name="Grimwood J."/>
            <person name="Schmutz J."/>
            <person name="Soltis P."/>
            <person name="Soltis D."/>
            <person name="Chen Z.-H."/>
        </authorList>
    </citation>
    <scope>NUCLEOTIDE SEQUENCE</scope>
    <source>
        <strain evidence="12">Whitten #5841</strain>
        <tissue evidence="12">Leaf</tissue>
    </source>
</reference>
<feature type="region of interest" description="Disordered" evidence="9">
    <location>
        <begin position="191"/>
        <end position="223"/>
    </location>
</feature>
<comment type="caution">
    <text evidence="12">The sequence shown here is derived from an EMBL/GenBank/DDBJ whole genome shotgun (WGS) entry which is preliminary data.</text>
</comment>
<accession>A0A8T2QZ10</accession>
<keyword evidence="13" id="KW-1185">Reference proteome</keyword>
<keyword evidence="3" id="KW-0690">Ribosome biogenesis</keyword>
<keyword evidence="4" id="KW-0150">Chloroplast</keyword>
<dbReference type="InterPro" id="IPR016484">
    <property type="entry name" value="GTPase_Der"/>
</dbReference>
<dbReference type="OMA" id="MRTDKRT"/>
<comment type="similarity">
    <text evidence="1">Belongs to the TRAFAC class TrmE-Era-EngA-EngB-Septin-like GTPase superfamily. EngA (Der) GTPase family.</text>
</comment>
<dbReference type="NCBIfam" id="TIGR03594">
    <property type="entry name" value="GTPase_EngA"/>
    <property type="match status" value="1"/>
</dbReference>
<dbReference type="PANTHER" id="PTHR43834:SF6">
    <property type="entry name" value="GTPASE DER"/>
    <property type="match status" value="1"/>
</dbReference>
<keyword evidence="5" id="KW-0677">Repeat</keyword>
<dbReference type="GO" id="GO:0005525">
    <property type="term" value="F:GTP binding"/>
    <property type="evidence" value="ECO:0007669"/>
    <property type="project" value="UniProtKB-KW"/>
</dbReference>
<dbReference type="EMBL" id="CM035436">
    <property type="protein sequence ID" value="KAH7288681.1"/>
    <property type="molecule type" value="Genomic_DNA"/>
</dbReference>
<feature type="domain" description="G" evidence="10">
    <location>
        <begin position="232"/>
        <end position="354"/>
    </location>
</feature>
<gene>
    <name evidence="12" type="ORF">KP509_31G036700</name>
</gene>
<evidence type="ECO:0000256" key="8">
    <source>
        <dbReference type="ARBA" id="ARBA00032345"/>
    </source>
</evidence>
<dbReference type="SUPFAM" id="SSF52540">
    <property type="entry name" value="P-loop containing nucleoside triphosphate hydrolases"/>
    <property type="match status" value="2"/>
</dbReference>
<dbReference type="NCBIfam" id="TIGR00231">
    <property type="entry name" value="small_GTP"/>
    <property type="match status" value="2"/>
</dbReference>
<evidence type="ECO:0000256" key="9">
    <source>
        <dbReference type="SAM" id="MobiDB-lite"/>
    </source>
</evidence>
<dbReference type="AlphaFoldDB" id="A0A8T2QZ10"/>
<feature type="region of interest" description="Disordered" evidence="9">
    <location>
        <begin position="156"/>
        <end position="177"/>
    </location>
</feature>
<dbReference type="OrthoDB" id="8954335at2759"/>
<dbReference type="InterPro" id="IPR006073">
    <property type="entry name" value="GTP-bd"/>
</dbReference>
<evidence type="ECO:0000256" key="3">
    <source>
        <dbReference type="ARBA" id="ARBA00022517"/>
    </source>
</evidence>
<feature type="compositionally biased region" description="Basic and acidic residues" evidence="9">
    <location>
        <begin position="199"/>
        <end position="208"/>
    </location>
</feature>
<dbReference type="CDD" id="cd01894">
    <property type="entry name" value="EngA1"/>
    <property type="match status" value="1"/>
</dbReference>
<dbReference type="Pfam" id="PF14714">
    <property type="entry name" value="KH_dom-like"/>
    <property type="match status" value="1"/>
</dbReference>
<keyword evidence="6" id="KW-0547">Nucleotide-binding</keyword>
<dbReference type="CDD" id="cd01895">
    <property type="entry name" value="EngA2"/>
    <property type="match status" value="1"/>
</dbReference>
<dbReference type="InterPro" id="IPR005225">
    <property type="entry name" value="Small_GTP-bd"/>
</dbReference>
<evidence type="ECO:0000256" key="7">
    <source>
        <dbReference type="ARBA" id="ARBA00023134"/>
    </source>
</evidence>
<evidence type="ECO:0000259" key="11">
    <source>
        <dbReference type="Pfam" id="PF14714"/>
    </source>
</evidence>
<keyword evidence="7" id="KW-0342">GTP-binding</keyword>
<evidence type="ECO:0000256" key="2">
    <source>
        <dbReference type="ARBA" id="ARBA00020953"/>
    </source>
</evidence>
<feature type="region of interest" description="Disordered" evidence="9">
    <location>
        <begin position="703"/>
        <end position="736"/>
    </location>
</feature>
<dbReference type="Proteomes" id="UP000825935">
    <property type="component" value="Chromosome 31"/>
</dbReference>
<dbReference type="InterPro" id="IPR015946">
    <property type="entry name" value="KH_dom-like_a/b"/>
</dbReference>
<dbReference type="Gene3D" id="3.40.50.300">
    <property type="entry name" value="P-loop containing nucleotide triphosphate hydrolases"/>
    <property type="match status" value="2"/>
</dbReference>
<dbReference type="PANTHER" id="PTHR43834">
    <property type="entry name" value="GTPASE DER"/>
    <property type="match status" value="1"/>
</dbReference>
<evidence type="ECO:0000256" key="6">
    <source>
        <dbReference type="ARBA" id="ARBA00022741"/>
    </source>
</evidence>